<evidence type="ECO:0000256" key="10">
    <source>
        <dbReference type="ARBA" id="ARBA00048605"/>
    </source>
</evidence>
<keyword evidence="4 12" id="KW-0732">Signal</keyword>
<keyword evidence="7" id="KW-0325">Glycoprotein</keyword>
<evidence type="ECO:0000256" key="12">
    <source>
        <dbReference type="SAM" id="SignalP"/>
    </source>
</evidence>
<keyword evidence="14" id="KW-1185">Reference proteome</keyword>
<name>A0ABR3VMD2_HUMIN</name>
<dbReference type="Proteomes" id="UP001583172">
    <property type="component" value="Unassembled WGS sequence"/>
</dbReference>
<organism evidence="13 14">
    <name type="scientific">Humicola insolens</name>
    <name type="common">Soft-rot fungus</name>
    <dbReference type="NCBI Taxonomy" id="85995"/>
    <lineage>
        <taxon>Eukaryota</taxon>
        <taxon>Fungi</taxon>
        <taxon>Dikarya</taxon>
        <taxon>Ascomycota</taxon>
        <taxon>Pezizomycotina</taxon>
        <taxon>Sordariomycetes</taxon>
        <taxon>Sordariomycetidae</taxon>
        <taxon>Sordariales</taxon>
        <taxon>Chaetomiaceae</taxon>
        <taxon>Mycothermus</taxon>
    </lineage>
</organism>
<evidence type="ECO:0000313" key="14">
    <source>
        <dbReference type="Proteomes" id="UP001583172"/>
    </source>
</evidence>
<comment type="catalytic activity">
    <reaction evidence="9">
        <text>N(4)-(alpha-D-Man-(1-&gt;2)-alpha-D-Man-(1-&gt;2)-alpha-D-Man-(1-&gt;3)-[alpha-D-Man-(1-&gt;3)-[alpha-D-Man-(1-&gt;2)-alpha-D-Man-(1-&gt;6)]-alpha-D-Man-(1-&gt;6)]-beta-D-Man-(1-&gt;4)-beta-D-GlcNAc-(1-&gt;4)-beta-D-GlcNAc)-L-asparaginyl-[protein] (N-glucan mannose isomer 8A1,2,3B1,3) + 3 H2O = N(4)-(alpha-D-Man-(1-&gt;3)-[alpha-D-Man-(1-&gt;3)-[alpha-D-Man-(1-&gt;6)]-alpha-D-Man-(1-&gt;6)]-beta-D-Man-(1-&gt;4)-beta-D-GlcNAc-(1-&gt;4)-beta-D-GlcNAc)-L-asparaginyl-[protein] (N-glucan mannose isomer 5A1,2) + 3 beta-D-mannose</text>
        <dbReference type="Rhea" id="RHEA:56028"/>
        <dbReference type="Rhea" id="RHEA-COMP:14358"/>
        <dbReference type="Rhea" id="RHEA-COMP:14367"/>
        <dbReference type="ChEBI" id="CHEBI:15377"/>
        <dbReference type="ChEBI" id="CHEBI:28563"/>
        <dbReference type="ChEBI" id="CHEBI:59087"/>
        <dbReference type="ChEBI" id="CHEBI:60628"/>
        <dbReference type="EC" id="3.2.1.113"/>
    </reaction>
</comment>
<dbReference type="EMBL" id="JAZGSY010000029">
    <property type="protein sequence ID" value="KAL1842930.1"/>
    <property type="molecule type" value="Genomic_DNA"/>
</dbReference>
<dbReference type="InterPro" id="IPR001382">
    <property type="entry name" value="Glyco_hydro_47"/>
</dbReference>
<gene>
    <name evidence="13" type="ORF">VTJ49DRAFT_3718</name>
</gene>
<dbReference type="Gene3D" id="1.50.10.10">
    <property type="match status" value="1"/>
</dbReference>
<evidence type="ECO:0000256" key="9">
    <source>
        <dbReference type="ARBA" id="ARBA00047669"/>
    </source>
</evidence>
<evidence type="ECO:0000256" key="5">
    <source>
        <dbReference type="ARBA" id="ARBA00022801"/>
    </source>
</evidence>
<comment type="pathway">
    <text evidence="2">Protein modification; protein glycosylation.</text>
</comment>
<evidence type="ECO:0000313" key="13">
    <source>
        <dbReference type="EMBL" id="KAL1842930.1"/>
    </source>
</evidence>
<dbReference type="InterPro" id="IPR050749">
    <property type="entry name" value="Glycosyl_Hydrolase_47"/>
</dbReference>
<evidence type="ECO:0000256" key="1">
    <source>
        <dbReference type="ARBA" id="ARBA00001913"/>
    </source>
</evidence>
<comment type="caution">
    <text evidence="13">The sequence shown here is derived from an EMBL/GenBank/DDBJ whole genome shotgun (WGS) entry which is preliminary data.</text>
</comment>
<evidence type="ECO:0000256" key="4">
    <source>
        <dbReference type="ARBA" id="ARBA00022729"/>
    </source>
</evidence>
<evidence type="ECO:0000256" key="11">
    <source>
        <dbReference type="RuleBase" id="RU361193"/>
    </source>
</evidence>
<dbReference type="InterPro" id="IPR036026">
    <property type="entry name" value="Seven-hairpin_glycosidases"/>
</dbReference>
<dbReference type="PANTHER" id="PTHR11742">
    <property type="entry name" value="MANNOSYL-OLIGOSACCHARIDE ALPHA-1,2-MANNOSIDASE-RELATED"/>
    <property type="match status" value="1"/>
</dbReference>
<reference evidence="13 14" key="1">
    <citation type="journal article" date="2024" name="Commun. Biol.">
        <title>Comparative genomic analysis of thermophilic fungi reveals convergent evolutionary adaptations and gene losses.</title>
        <authorList>
            <person name="Steindorff A.S."/>
            <person name="Aguilar-Pontes M.V."/>
            <person name="Robinson A.J."/>
            <person name="Andreopoulos B."/>
            <person name="LaButti K."/>
            <person name="Kuo A."/>
            <person name="Mondo S."/>
            <person name="Riley R."/>
            <person name="Otillar R."/>
            <person name="Haridas S."/>
            <person name="Lipzen A."/>
            <person name="Grimwood J."/>
            <person name="Schmutz J."/>
            <person name="Clum A."/>
            <person name="Reid I.D."/>
            <person name="Moisan M.C."/>
            <person name="Butler G."/>
            <person name="Nguyen T.T.M."/>
            <person name="Dewar K."/>
            <person name="Conant G."/>
            <person name="Drula E."/>
            <person name="Henrissat B."/>
            <person name="Hansel C."/>
            <person name="Singer S."/>
            <person name="Hutchinson M.I."/>
            <person name="de Vries R.P."/>
            <person name="Natvig D.O."/>
            <person name="Powell A.J."/>
            <person name="Tsang A."/>
            <person name="Grigoriev I.V."/>
        </authorList>
    </citation>
    <scope>NUCLEOTIDE SEQUENCE [LARGE SCALE GENOMIC DNA]</scope>
    <source>
        <strain evidence="13 14">CBS 620.91</strain>
    </source>
</reference>
<keyword evidence="8 11" id="KW-0326">Glycosidase</keyword>
<comment type="similarity">
    <text evidence="3 11">Belongs to the glycosyl hydrolase 47 family.</text>
</comment>
<feature type="signal peptide" evidence="12">
    <location>
        <begin position="1"/>
        <end position="22"/>
    </location>
</feature>
<evidence type="ECO:0000256" key="8">
    <source>
        <dbReference type="ARBA" id="ARBA00023295"/>
    </source>
</evidence>
<sequence length="581" mass="64578">MANLFLLWIAAGLFLLFGQASGAATLPRPPAWPSPRYSSDRNRADAVREAFRVSWDGFYKHAFPHDSLRPVSNGYADDRNGWAASAVDAFSTAIVMGEWDVVDQILQYIPEIDFSKTMGMVSLFETTIRYLGGLLSAYDLLTGFFNQEVKHRTLHVEAILRQARRLADNLKVGFDTPSGVPDNLLWFDPPRKAGSTVNSIATAGTLVLEWTRLADLTGDDEYAELAQRAEKYLLRPEPAEVAEPFPGLLGTDVRIADGLFVNGNGGWGGGTDSFYEYLIKMYLYDRVRFGEYAERWLAAADSSMRHLVSHPTARPDLTFLAMWHGTELRFASGHLACFHGGNFILGGLVLDERRYVRFGLELVDGCHETYEATATGLGPEAFAWQDASLPLDAHNNHPPPREQAAFYNASGFWIVNGNYALRPEVIESYYHAYRATGNIKYQRWAWEVFLRINETCRVGSGFSAIHDVNRPGGGGFSDFQESFWFAEVLKYSYLIQAEEAPWQVKADHTNEFVFNTEAHPIRVAGGSEWSYFDGSKRRLSRALAGAIITHNGLPPPYPGSGLGLDAKMAGGLEISVLIRGG</sequence>
<evidence type="ECO:0000256" key="3">
    <source>
        <dbReference type="ARBA" id="ARBA00007658"/>
    </source>
</evidence>
<comment type="cofactor">
    <cofactor evidence="1">
        <name>Ca(2+)</name>
        <dbReference type="ChEBI" id="CHEBI:29108"/>
    </cofactor>
</comment>
<dbReference type="PRINTS" id="PR00747">
    <property type="entry name" value="GLYHDRLASE47"/>
</dbReference>
<keyword evidence="5 11" id="KW-0378">Hydrolase</keyword>
<keyword evidence="6" id="KW-1015">Disulfide bond</keyword>
<accession>A0ABR3VMD2</accession>
<dbReference type="EC" id="3.2.1.-" evidence="11"/>
<dbReference type="SUPFAM" id="SSF48225">
    <property type="entry name" value="Seven-hairpin glycosidases"/>
    <property type="match status" value="1"/>
</dbReference>
<proteinExistence type="inferred from homology"/>
<evidence type="ECO:0000256" key="2">
    <source>
        <dbReference type="ARBA" id="ARBA00004922"/>
    </source>
</evidence>
<comment type="catalytic activity">
    <reaction evidence="10">
        <text>N(4)-(alpha-D-Man-(1-&gt;2)-alpha-D-Man-(1-&gt;2)-alpha-D-Man-(1-&gt;3)-[alpha-D-Man-(1-&gt;2)-alpha-D-Man-(1-&gt;3)-[alpha-D-Man-(1-&gt;2)-alpha-D-Man-(1-&gt;6)]-alpha-D-Man-(1-&gt;6)]-beta-D-Man-(1-&gt;4)-beta-D-GlcNAc-(1-&gt;4)-beta-D-GlcNAc)-L-asparaginyl-[protein] (N-glucan mannose isomer 9A1,2,3B1,2,3) + 4 H2O = N(4)-(alpha-D-Man-(1-&gt;3)-[alpha-D-Man-(1-&gt;3)-[alpha-D-Man-(1-&gt;6)]-alpha-D-Man-(1-&gt;6)]-beta-D-Man-(1-&gt;4)-beta-D-GlcNAc-(1-&gt;4)-beta-D-GlcNAc)-L-asparaginyl-[protein] (N-glucan mannose isomer 5A1,2) + 4 beta-D-mannose</text>
        <dbReference type="Rhea" id="RHEA:56008"/>
        <dbReference type="Rhea" id="RHEA-COMP:14356"/>
        <dbReference type="Rhea" id="RHEA-COMP:14367"/>
        <dbReference type="ChEBI" id="CHEBI:15377"/>
        <dbReference type="ChEBI" id="CHEBI:28563"/>
        <dbReference type="ChEBI" id="CHEBI:59087"/>
        <dbReference type="ChEBI" id="CHEBI:139493"/>
        <dbReference type="EC" id="3.2.1.113"/>
    </reaction>
</comment>
<dbReference type="InterPro" id="IPR012341">
    <property type="entry name" value="6hp_glycosidase-like_sf"/>
</dbReference>
<protein>
    <recommendedName>
        <fullName evidence="11">alpha-1,2-Mannosidase</fullName>
        <ecNumber evidence="11">3.2.1.-</ecNumber>
    </recommendedName>
</protein>
<feature type="chain" id="PRO_5046027875" description="alpha-1,2-Mannosidase" evidence="12">
    <location>
        <begin position="23"/>
        <end position="581"/>
    </location>
</feature>
<dbReference type="PANTHER" id="PTHR11742:SF101">
    <property type="entry name" value="MANNOSYL-OLIGOSACCHARIDE ALPHA-1,2-MANNOSIDASE 1B"/>
    <property type="match status" value="1"/>
</dbReference>
<dbReference type="Pfam" id="PF01532">
    <property type="entry name" value="Glyco_hydro_47"/>
    <property type="match status" value="1"/>
</dbReference>
<evidence type="ECO:0000256" key="7">
    <source>
        <dbReference type="ARBA" id="ARBA00023180"/>
    </source>
</evidence>
<evidence type="ECO:0000256" key="6">
    <source>
        <dbReference type="ARBA" id="ARBA00023157"/>
    </source>
</evidence>